<dbReference type="EMBL" id="JAHRIP010066417">
    <property type="protein sequence ID" value="MEQ2306632.1"/>
    <property type="molecule type" value="Genomic_DNA"/>
</dbReference>
<name>A0ABV0ZLI2_9TELE</name>
<gene>
    <name evidence="1" type="ORF">AMECASPLE_010171</name>
</gene>
<organism evidence="1 2">
    <name type="scientific">Ameca splendens</name>
    <dbReference type="NCBI Taxonomy" id="208324"/>
    <lineage>
        <taxon>Eukaryota</taxon>
        <taxon>Metazoa</taxon>
        <taxon>Chordata</taxon>
        <taxon>Craniata</taxon>
        <taxon>Vertebrata</taxon>
        <taxon>Euteleostomi</taxon>
        <taxon>Actinopterygii</taxon>
        <taxon>Neopterygii</taxon>
        <taxon>Teleostei</taxon>
        <taxon>Neoteleostei</taxon>
        <taxon>Acanthomorphata</taxon>
        <taxon>Ovalentaria</taxon>
        <taxon>Atherinomorphae</taxon>
        <taxon>Cyprinodontiformes</taxon>
        <taxon>Goodeidae</taxon>
        <taxon>Ameca</taxon>
    </lineage>
</organism>
<sequence length="134" mass="15052">MVMRYGKDRKNEIPAKMSFLQRVARLSLRDRVRSSVILAGDQIRAPGSPYQKESADVVLASDQDASWVPPFGDFLPLERNPEEDRKLAGGTVYPVWPGNAFGYPKMSWRMSLGRGMSGDMILNKQKTMDKSIST</sequence>
<comment type="caution">
    <text evidence="1">The sequence shown here is derived from an EMBL/GenBank/DDBJ whole genome shotgun (WGS) entry which is preliminary data.</text>
</comment>
<protein>
    <submittedName>
        <fullName evidence="1">Uncharacterized protein</fullName>
    </submittedName>
</protein>
<proteinExistence type="predicted"/>
<reference evidence="1 2" key="1">
    <citation type="submission" date="2021-06" db="EMBL/GenBank/DDBJ databases">
        <authorList>
            <person name="Palmer J.M."/>
        </authorList>
    </citation>
    <scope>NUCLEOTIDE SEQUENCE [LARGE SCALE GENOMIC DNA]</scope>
    <source>
        <strain evidence="1 2">AS_MEX2019</strain>
        <tissue evidence="1">Muscle</tissue>
    </source>
</reference>
<keyword evidence="2" id="KW-1185">Reference proteome</keyword>
<accession>A0ABV0ZLI2</accession>
<dbReference type="Proteomes" id="UP001469553">
    <property type="component" value="Unassembled WGS sequence"/>
</dbReference>
<evidence type="ECO:0000313" key="2">
    <source>
        <dbReference type="Proteomes" id="UP001469553"/>
    </source>
</evidence>
<evidence type="ECO:0000313" key="1">
    <source>
        <dbReference type="EMBL" id="MEQ2306632.1"/>
    </source>
</evidence>